<organism evidence="1 2">
    <name type="scientific">candidate division WWE3 bacterium CG22_combo_CG10-13_8_21_14_all_39_12</name>
    <dbReference type="NCBI Taxonomy" id="1975094"/>
    <lineage>
        <taxon>Bacteria</taxon>
        <taxon>Katanobacteria</taxon>
    </lineage>
</organism>
<protein>
    <submittedName>
        <fullName evidence="1">Uncharacterized protein</fullName>
    </submittedName>
</protein>
<evidence type="ECO:0000313" key="1">
    <source>
        <dbReference type="EMBL" id="PIP56084.1"/>
    </source>
</evidence>
<sequence length="214" mass="23829">MPQTFVNLVRSALGEARFELFEKYGLTIIFTPGNNEHSEAMGDIISEIIHLQLYVVLVVLFAGSNEDLLQEVRDQVFLDENLQLLLIARQDESGAFTLSVEEFDEPEEIEELVDPEITVVTAVSPTWNPARDLGVEYDEDGNLVGPYPFPAYSDVLLVGGRPSVVSQMHQLARASGRMPIDRQPRRSTVLPHALLGSRSWGEYAEVGLLRGDDC</sequence>
<dbReference type="AlphaFoldDB" id="A0A2H0BEN7"/>
<comment type="caution">
    <text evidence="1">The sequence shown here is derived from an EMBL/GenBank/DDBJ whole genome shotgun (WGS) entry which is preliminary data.</text>
</comment>
<name>A0A2H0BEN7_UNCKA</name>
<evidence type="ECO:0000313" key="2">
    <source>
        <dbReference type="Proteomes" id="UP000228495"/>
    </source>
</evidence>
<gene>
    <name evidence="1" type="ORF">COX05_04900</name>
</gene>
<dbReference type="EMBL" id="PCSU01000089">
    <property type="protein sequence ID" value="PIP56084.1"/>
    <property type="molecule type" value="Genomic_DNA"/>
</dbReference>
<accession>A0A2H0BEN7</accession>
<proteinExistence type="predicted"/>
<reference evidence="1 2" key="1">
    <citation type="submission" date="2017-09" db="EMBL/GenBank/DDBJ databases">
        <title>Depth-based differentiation of microbial function through sediment-hosted aquifers and enrichment of novel symbionts in the deep terrestrial subsurface.</title>
        <authorList>
            <person name="Probst A.J."/>
            <person name="Ladd B."/>
            <person name="Jarett J.K."/>
            <person name="Geller-Mcgrath D.E."/>
            <person name="Sieber C.M."/>
            <person name="Emerson J.B."/>
            <person name="Anantharaman K."/>
            <person name="Thomas B.C."/>
            <person name="Malmstrom R."/>
            <person name="Stieglmeier M."/>
            <person name="Klingl A."/>
            <person name="Woyke T."/>
            <person name="Ryan C.M."/>
            <person name="Banfield J.F."/>
        </authorList>
    </citation>
    <scope>NUCLEOTIDE SEQUENCE [LARGE SCALE GENOMIC DNA]</scope>
    <source>
        <strain evidence="1">CG22_combo_CG10-13_8_21_14_all_39_12</strain>
    </source>
</reference>
<dbReference type="Proteomes" id="UP000228495">
    <property type="component" value="Unassembled WGS sequence"/>
</dbReference>